<feature type="chain" id="PRO_5012979648" description="Fimbrial protein" evidence="1">
    <location>
        <begin position="28"/>
        <end position="413"/>
    </location>
</feature>
<name>A0A1V2KCQ4_PSECE</name>
<dbReference type="AlphaFoldDB" id="A0A1V2KCQ4"/>
<dbReference type="EMBL" id="MNPW01000004">
    <property type="protein sequence ID" value="ONH55284.1"/>
    <property type="molecule type" value="Genomic_DNA"/>
</dbReference>
<feature type="signal peptide" evidence="1">
    <location>
        <begin position="1"/>
        <end position="27"/>
    </location>
</feature>
<evidence type="ECO:0000313" key="3">
    <source>
        <dbReference type="Proteomes" id="UP000189295"/>
    </source>
</evidence>
<sequence>MRTLPMKFIASGLLCLLGAIVARPAIAESVDITAVFRPDGSAPQKNQFVNTTPESGYCLIYKPDCTALRIFSIRLPLRIDSARPMRPSSEPRDNAMFQVPSQWRAVDVTNTVSGETARVEVRIAGIGSTYFLSDTVQSLTGAATAVAGHHALWGSSWLGAPSPCLGTYVGFYGSTSYGFFWRTPVQSACVKTARFTIPSMYYQYLDFAYELRTPNPLSMTAGIYTGSFTYSLGPGADFDFGDVMLPQDNQLTFNFNLDVDHNLKVQVPPGGHRIQLEPQGGWQAWLNDGRKPRRLFRDQTVNLWTSSPFKMTLECGEPLGNTCSVRNGAGHQVPLDVAVSLPFGLTDGSGNAVNRRPLRLDGSGTELFKPSLYIDRKPSTLHFEIKADAVEQMLEQAGSTYSGTVTVVWDSQV</sequence>
<proteinExistence type="predicted"/>
<organism evidence="2 3">
    <name type="scientific">Pseudomonas cedrina subsp. cedrina</name>
    <dbReference type="NCBI Taxonomy" id="76762"/>
    <lineage>
        <taxon>Bacteria</taxon>
        <taxon>Pseudomonadati</taxon>
        <taxon>Pseudomonadota</taxon>
        <taxon>Gammaproteobacteria</taxon>
        <taxon>Pseudomonadales</taxon>
        <taxon>Pseudomonadaceae</taxon>
        <taxon>Pseudomonas</taxon>
    </lineage>
</organism>
<reference evidence="2 3" key="1">
    <citation type="submission" date="2016-10" db="EMBL/GenBank/DDBJ databases">
        <title>Pseudomonas lactis sp. nov. and Pseudomonas paralactis sp. nov., isolated from bovine raw milk.</title>
        <authorList>
            <person name="Von Neubeck M."/>
            <person name="Huptas C."/>
            <person name="Glueck C."/>
            <person name="Krewinkel M."/>
            <person name="Stoeckel M."/>
            <person name="Stressler T."/>
            <person name="Fischer L."/>
            <person name="Hinrichs J."/>
            <person name="Scherer S."/>
            <person name="Wenning M."/>
        </authorList>
    </citation>
    <scope>NUCLEOTIDE SEQUENCE [LARGE SCALE GENOMIC DNA]</scope>
    <source>
        <strain evidence="2 3">DSM 17516</strain>
    </source>
</reference>
<protein>
    <recommendedName>
        <fullName evidence="4">Fimbrial protein</fullName>
    </recommendedName>
</protein>
<gene>
    <name evidence="2" type="ORF">BLL36_10310</name>
</gene>
<accession>A0A1V2KCQ4</accession>
<dbReference type="Proteomes" id="UP000189295">
    <property type="component" value="Unassembled WGS sequence"/>
</dbReference>
<keyword evidence="1" id="KW-0732">Signal</keyword>
<evidence type="ECO:0000313" key="2">
    <source>
        <dbReference type="EMBL" id="ONH55284.1"/>
    </source>
</evidence>
<evidence type="ECO:0000256" key="1">
    <source>
        <dbReference type="SAM" id="SignalP"/>
    </source>
</evidence>
<comment type="caution">
    <text evidence="2">The sequence shown here is derived from an EMBL/GenBank/DDBJ whole genome shotgun (WGS) entry which is preliminary data.</text>
</comment>
<evidence type="ECO:0008006" key="4">
    <source>
        <dbReference type="Google" id="ProtNLM"/>
    </source>
</evidence>